<proteinExistence type="predicted"/>
<evidence type="ECO:0000313" key="1">
    <source>
        <dbReference type="EMBL" id="AOJ06820.1"/>
    </source>
</evidence>
<protein>
    <recommendedName>
        <fullName evidence="3">MBL fold metallo-hydrolase</fullName>
    </recommendedName>
</protein>
<name>A0A1B4FT16_9BURK</name>
<dbReference type="InterPro" id="IPR036866">
    <property type="entry name" value="RibonucZ/Hydroxyglut_hydro"/>
</dbReference>
<evidence type="ECO:0000313" key="2">
    <source>
        <dbReference type="Proteomes" id="UP000067711"/>
    </source>
</evidence>
<gene>
    <name evidence="1" type="ORF">WS71_05435</name>
</gene>
<dbReference type="AlphaFoldDB" id="A0A1B4FT16"/>
<dbReference type="EMBL" id="CP013388">
    <property type="protein sequence ID" value="AOJ06820.1"/>
    <property type="molecule type" value="Genomic_DNA"/>
</dbReference>
<dbReference type="Proteomes" id="UP000067711">
    <property type="component" value="Chromosome 2"/>
</dbReference>
<accession>A0A1B4FT16</accession>
<dbReference type="SUPFAM" id="SSF56281">
    <property type="entry name" value="Metallo-hydrolase/oxidoreductase"/>
    <property type="match status" value="1"/>
</dbReference>
<dbReference type="Gene3D" id="3.60.15.10">
    <property type="entry name" value="Ribonuclease Z/Hydroxyacylglutathione hydrolase-like"/>
    <property type="match status" value="1"/>
</dbReference>
<organism evidence="1 2">
    <name type="scientific">Burkholderia mayonis</name>
    <dbReference type="NCBI Taxonomy" id="1385591"/>
    <lineage>
        <taxon>Bacteria</taxon>
        <taxon>Pseudomonadati</taxon>
        <taxon>Pseudomonadota</taxon>
        <taxon>Betaproteobacteria</taxon>
        <taxon>Burkholderiales</taxon>
        <taxon>Burkholderiaceae</taxon>
        <taxon>Burkholderia</taxon>
        <taxon>pseudomallei group</taxon>
    </lineage>
</organism>
<evidence type="ECO:0008006" key="3">
    <source>
        <dbReference type="Google" id="ProtNLM"/>
    </source>
</evidence>
<sequence length="109" mass="11827">MPLEAVAQMAKGADVLVHEAMSIPATQQMAHELARANPQANYERVMHHMLADHSPVAEVGRIAQEAGVKTLVLSHLTPVLPATPPERWRAAAARYFKGEIIVGQDLMVA</sequence>
<reference evidence="1 2" key="1">
    <citation type="submission" date="2015-12" db="EMBL/GenBank/DDBJ databases">
        <title>Diversity of Burkholderia near neighbor genomes.</title>
        <authorList>
            <person name="Sahl J."/>
            <person name="Wagner D."/>
            <person name="Keim P."/>
        </authorList>
    </citation>
    <scope>NUCLEOTIDE SEQUENCE [LARGE SCALE GENOMIC DNA]</scope>
    <source>
        <strain evidence="1 2">BDU8</strain>
    </source>
</reference>